<dbReference type="Gene3D" id="3.40.50.1980">
    <property type="entry name" value="Nitrogenase molybdenum iron protein domain"/>
    <property type="match status" value="2"/>
</dbReference>
<dbReference type="InterPro" id="IPR002491">
    <property type="entry name" value="ABC_transptr_periplasmic_BD"/>
</dbReference>
<keyword evidence="1" id="KW-0732">Signal</keyword>
<feature type="signal peptide" evidence="1">
    <location>
        <begin position="1"/>
        <end position="20"/>
    </location>
</feature>
<organism evidence="3 4">
    <name type="scientific">Camelimonas fluminis</name>
    <dbReference type="NCBI Taxonomy" id="1576911"/>
    <lineage>
        <taxon>Bacteria</taxon>
        <taxon>Pseudomonadati</taxon>
        <taxon>Pseudomonadota</taxon>
        <taxon>Alphaproteobacteria</taxon>
        <taxon>Hyphomicrobiales</taxon>
        <taxon>Chelatococcaceae</taxon>
        <taxon>Camelimonas</taxon>
    </lineage>
</organism>
<dbReference type="PANTHER" id="PTHR30535:SF34">
    <property type="entry name" value="MOLYBDATE-BINDING PROTEIN MOLA"/>
    <property type="match status" value="1"/>
</dbReference>
<gene>
    <name evidence="3" type="ORF">ACFONL_14250</name>
</gene>
<keyword evidence="4" id="KW-1185">Reference proteome</keyword>
<dbReference type="SUPFAM" id="SSF53807">
    <property type="entry name" value="Helical backbone' metal receptor"/>
    <property type="match status" value="1"/>
</dbReference>
<evidence type="ECO:0000313" key="4">
    <source>
        <dbReference type="Proteomes" id="UP001595704"/>
    </source>
</evidence>
<name>A0ABV7UJ13_9HYPH</name>
<feature type="domain" description="Fe/B12 periplasmic-binding" evidence="2">
    <location>
        <begin position="52"/>
        <end position="265"/>
    </location>
</feature>
<proteinExistence type="predicted"/>
<dbReference type="EMBL" id="JBHRYC010000075">
    <property type="protein sequence ID" value="MFC3638513.1"/>
    <property type="molecule type" value="Genomic_DNA"/>
</dbReference>
<feature type="chain" id="PRO_5045612971" evidence="1">
    <location>
        <begin position="21"/>
        <end position="311"/>
    </location>
</feature>
<dbReference type="InterPro" id="IPR050902">
    <property type="entry name" value="ABC_Transporter_SBP"/>
</dbReference>
<sequence>MPLLLAAMTWLAPGAGGAGAAAARQPWPVQVTDGVGRQIAIARPPQRIIPIFASNAELVAALGLSDRIVGVEAYTRFPPELTRKPQIGGRLGFSVDAIAAQRPDLLIVTPARQAMHQLIDPMTRLGVPVIVLLARDVGEVLGNLRLIGQATGEAAKGEAVAAALQARLDKVAAMTPVRRPSLVMLTGRPGNGLALIARADTYTGDAMVRAGGRHALARSVVAQVSPEAVIAADPDVLLFAGRGEDLEALKAQPGWKLLRAVREGRAWTVTRAEFLIPGPRTVDGIEKLAARLRDVTLQGGQAGAAASPARE</sequence>
<dbReference type="RefSeq" id="WP_191318933.1">
    <property type="nucleotide sequence ID" value="NZ_BNCG01000005.1"/>
</dbReference>
<dbReference type="PANTHER" id="PTHR30535">
    <property type="entry name" value="VITAMIN B12-BINDING PROTEIN"/>
    <property type="match status" value="1"/>
</dbReference>
<protein>
    <submittedName>
        <fullName evidence="3">ABC transporter substrate-binding protein</fullName>
    </submittedName>
</protein>
<evidence type="ECO:0000313" key="3">
    <source>
        <dbReference type="EMBL" id="MFC3638513.1"/>
    </source>
</evidence>
<evidence type="ECO:0000256" key="1">
    <source>
        <dbReference type="SAM" id="SignalP"/>
    </source>
</evidence>
<reference evidence="4" key="1">
    <citation type="journal article" date="2019" name="Int. J. Syst. Evol. Microbiol.">
        <title>The Global Catalogue of Microorganisms (GCM) 10K type strain sequencing project: providing services to taxonomists for standard genome sequencing and annotation.</title>
        <authorList>
            <consortium name="The Broad Institute Genomics Platform"/>
            <consortium name="The Broad Institute Genome Sequencing Center for Infectious Disease"/>
            <person name="Wu L."/>
            <person name="Ma J."/>
        </authorList>
    </citation>
    <scope>NUCLEOTIDE SEQUENCE [LARGE SCALE GENOMIC DNA]</scope>
    <source>
        <strain evidence="4">KCTC 42282</strain>
    </source>
</reference>
<dbReference type="Proteomes" id="UP001595704">
    <property type="component" value="Unassembled WGS sequence"/>
</dbReference>
<accession>A0ABV7UJ13</accession>
<comment type="caution">
    <text evidence="3">The sequence shown here is derived from an EMBL/GenBank/DDBJ whole genome shotgun (WGS) entry which is preliminary data.</text>
</comment>
<evidence type="ECO:0000259" key="2">
    <source>
        <dbReference type="Pfam" id="PF01497"/>
    </source>
</evidence>
<dbReference type="Pfam" id="PF01497">
    <property type="entry name" value="Peripla_BP_2"/>
    <property type="match status" value="1"/>
</dbReference>